<name>A0AAV6WGT3_9LAMI</name>
<feature type="transmembrane region" description="Helical" evidence="4">
    <location>
        <begin position="110"/>
        <end position="129"/>
    </location>
</feature>
<keyword evidence="6" id="KW-1185">Reference proteome</keyword>
<feature type="transmembrane region" description="Helical" evidence="4">
    <location>
        <begin position="38"/>
        <end position="57"/>
    </location>
</feature>
<keyword evidence="1 4" id="KW-0812">Transmembrane</keyword>
<feature type="transmembrane region" description="Helical" evidence="4">
    <location>
        <begin position="6"/>
        <end position="26"/>
    </location>
</feature>
<comment type="caution">
    <text evidence="5">The sequence shown here is derived from an EMBL/GenBank/DDBJ whole genome shotgun (WGS) entry which is preliminary data.</text>
</comment>
<dbReference type="AlphaFoldDB" id="A0AAV6WGT3"/>
<evidence type="ECO:0000313" key="6">
    <source>
        <dbReference type="Proteomes" id="UP000826271"/>
    </source>
</evidence>
<dbReference type="GO" id="GO:0016020">
    <property type="term" value="C:membrane"/>
    <property type="evidence" value="ECO:0007669"/>
    <property type="project" value="InterPro"/>
</dbReference>
<reference evidence="5" key="1">
    <citation type="submission" date="2019-10" db="EMBL/GenBank/DDBJ databases">
        <authorList>
            <person name="Zhang R."/>
            <person name="Pan Y."/>
            <person name="Wang J."/>
            <person name="Ma R."/>
            <person name="Yu S."/>
        </authorList>
    </citation>
    <scope>NUCLEOTIDE SEQUENCE</scope>
    <source>
        <strain evidence="5">LA-IB0</strain>
        <tissue evidence="5">Leaf</tissue>
    </source>
</reference>
<keyword evidence="2 4" id="KW-1133">Transmembrane helix</keyword>
<keyword evidence="3 4" id="KW-0472">Membrane</keyword>
<protein>
    <recommendedName>
        <fullName evidence="7">WAT1-related protein</fullName>
    </recommendedName>
</protein>
<dbReference type="PANTHER" id="PTHR31218">
    <property type="entry name" value="WAT1-RELATED PROTEIN"/>
    <property type="match status" value="1"/>
</dbReference>
<evidence type="ECO:0000256" key="4">
    <source>
        <dbReference type="SAM" id="Phobius"/>
    </source>
</evidence>
<dbReference type="GO" id="GO:0022857">
    <property type="term" value="F:transmembrane transporter activity"/>
    <property type="evidence" value="ECO:0007669"/>
    <property type="project" value="InterPro"/>
</dbReference>
<dbReference type="Proteomes" id="UP000826271">
    <property type="component" value="Unassembled WGS sequence"/>
</dbReference>
<proteinExistence type="predicted"/>
<feature type="transmembrane region" description="Helical" evidence="4">
    <location>
        <begin position="155"/>
        <end position="179"/>
    </location>
</feature>
<sequence length="180" mass="19886">MSLGNYKPIIILIACQFLYSGVTLTGRAALLQDMSSRVFVVYRQFIAFLLIAPLAFFKSVTLNQNMYFEVLYLASSTAGGALSNVTPAITFILAYTTGLEKINLRSLRSLAKILGTVVCVTGAVATILLKGPKLFNMEFLPRNSVFLFRGGDDTWLLGCLFLVGSSFCWSIWLILQVLYL</sequence>
<evidence type="ECO:0000256" key="3">
    <source>
        <dbReference type="ARBA" id="ARBA00023136"/>
    </source>
</evidence>
<evidence type="ECO:0008006" key="7">
    <source>
        <dbReference type="Google" id="ProtNLM"/>
    </source>
</evidence>
<dbReference type="EMBL" id="WHWC01000016">
    <property type="protein sequence ID" value="KAG8367672.1"/>
    <property type="molecule type" value="Genomic_DNA"/>
</dbReference>
<accession>A0AAV6WGT3</accession>
<dbReference type="InterPro" id="IPR030184">
    <property type="entry name" value="WAT1-related"/>
</dbReference>
<evidence type="ECO:0000256" key="1">
    <source>
        <dbReference type="ARBA" id="ARBA00022692"/>
    </source>
</evidence>
<feature type="transmembrane region" description="Helical" evidence="4">
    <location>
        <begin position="77"/>
        <end position="98"/>
    </location>
</feature>
<gene>
    <name evidence="5" type="ORF">BUALT_Bualt16G0097300</name>
</gene>
<organism evidence="5 6">
    <name type="scientific">Buddleja alternifolia</name>
    <dbReference type="NCBI Taxonomy" id="168488"/>
    <lineage>
        <taxon>Eukaryota</taxon>
        <taxon>Viridiplantae</taxon>
        <taxon>Streptophyta</taxon>
        <taxon>Embryophyta</taxon>
        <taxon>Tracheophyta</taxon>
        <taxon>Spermatophyta</taxon>
        <taxon>Magnoliopsida</taxon>
        <taxon>eudicotyledons</taxon>
        <taxon>Gunneridae</taxon>
        <taxon>Pentapetalae</taxon>
        <taxon>asterids</taxon>
        <taxon>lamiids</taxon>
        <taxon>Lamiales</taxon>
        <taxon>Scrophulariaceae</taxon>
        <taxon>Buddlejeae</taxon>
        <taxon>Buddleja</taxon>
    </lineage>
</organism>
<evidence type="ECO:0000256" key="2">
    <source>
        <dbReference type="ARBA" id="ARBA00022989"/>
    </source>
</evidence>
<evidence type="ECO:0000313" key="5">
    <source>
        <dbReference type="EMBL" id="KAG8367672.1"/>
    </source>
</evidence>